<evidence type="ECO:0000256" key="6">
    <source>
        <dbReference type="ARBA" id="ARBA00023014"/>
    </source>
</evidence>
<keyword evidence="2" id="KW-0004">4Fe-4S</keyword>
<dbReference type="EMBL" id="JBCDNA010000002">
    <property type="protein sequence ID" value="MEL4456305.1"/>
    <property type="molecule type" value="Genomic_DNA"/>
</dbReference>
<accession>A0ABU9L1K2</accession>
<feature type="domain" description="4Fe-4S His(Cys)3-ligated-type" evidence="8">
    <location>
        <begin position="86"/>
        <end position="125"/>
    </location>
</feature>
<dbReference type="InterPro" id="IPR006137">
    <property type="entry name" value="NADH_UbQ_OxRdtase-like_20kDa"/>
</dbReference>
<keyword evidence="6" id="KW-0411">Iron-sulfur</keyword>
<dbReference type="PROSITE" id="PS51085">
    <property type="entry name" value="2FE2S_FER_2"/>
    <property type="match status" value="1"/>
</dbReference>
<feature type="domain" description="2Fe-2S ferredoxin-type" evidence="7">
    <location>
        <begin position="9"/>
        <end position="88"/>
    </location>
</feature>
<keyword evidence="3" id="KW-0479">Metal-binding</keyword>
<dbReference type="RefSeq" id="WP_342160404.1">
    <property type="nucleotide sequence ID" value="NZ_JBCDNA010000002.1"/>
</dbReference>
<dbReference type="InterPro" id="IPR054351">
    <property type="entry name" value="NADH_UbQ_OxRdtase_ferredoxin"/>
</dbReference>
<dbReference type="PROSITE" id="PS51839">
    <property type="entry name" value="4FE4S_HC3"/>
    <property type="match status" value="1"/>
</dbReference>
<dbReference type="SUPFAM" id="SSF54292">
    <property type="entry name" value="2Fe-2S ferredoxin-like"/>
    <property type="match status" value="1"/>
</dbReference>
<dbReference type="InterPro" id="IPR036010">
    <property type="entry name" value="2Fe-2S_ferredoxin-like_sf"/>
</dbReference>
<dbReference type="InterPro" id="IPR051349">
    <property type="entry name" value="Hydrogenase_assoc-protein"/>
</dbReference>
<dbReference type="PROSITE" id="PS00642">
    <property type="entry name" value="COMPLEX1_75K_2"/>
    <property type="match status" value="1"/>
</dbReference>
<dbReference type="Pfam" id="PF01058">
    <property type="entry name" value="Oxidored_q6"/>
    <property type="match status" value="1"/>
</dbReference>
<evidence type="ECO:0000256" key="5">
    <source>
        <dbReference type="ARBA" id="ARBA00023004"/>
    </source>
</evidence>
<comment type="cofactor">
    <cofactor evidence="1">
        <name>[4Fe-4S] cluster</name>
        <dbReference type="ChEBI" id="CHEBI:49883"/>
    </cofactor>
</comment>
<keyword evidence="10" id="KW-1185">Reference proteome</keyword>
<evidence type="ECO:0000259" key="8">
    <source>
        <dbReference type="PROSITE" id="PS51839"/>
    </source>
</evidence>
<dbReference type="Pfam" id="PF13510">
    <property type="entry name" value="Fer2_4"/>
    <property type="match status" value="1"/>
</dbReference>
<dbReference type="Gene3D" id="3.30.70.20">
    <property type="match status" value="1"/>
</dbReference>
<dbReference type="SUPFAM" id="SSF56770">
    <property type="entry name" value="HydA/Nqo6-like"/>
    <property type="match status" value="1"/>
</dbReference>
<proteinExistence type="predicted"/>
<dbReference type="CDD" id="cd00207">
    <property type="entry name" value="fer2"/>
    <property type="match status" value="1"/>
</dbReference>
<reference evidence="9 10" key="1">
    <citation type="submission" date="2024-04" db="EMBL/GenBank/DDBJ databases">
        <title>whole genome sequencing of Lutimonas vermicola strain IMCC1616.</title>
        <authorList>
            <person name="Bae S.S."/>
        </authorList>
    </citation>
    <scope>NUCLEOTIDE SEQUENCE [LARGE SCALE GENOMIC DNA]</scope>
    <source>
        <strain evidence="9 10">IMCC1616</strain>
    </source>
</reference>
<protein>
    <submittedName>
        <fullName evidence="9">2Fe-2S iron-sulfur cluster-binding protein</fullName>
    </submittedName>
</protein>
<sequence>MKLKKSMDKKININIDGKDYQVLENKKLVDVAKENGIYIPTLCHFREIEPSLGTCRICTVMVNGKFTTSCTTKIKEGMNVKINTPELIDTRKAIIEMLFSEGNHFCPSCEKSGNCDLQNLAYDMGISVSRFPHVFSNKHVDFNPKRIIMEANRCILCRRCVEEIQNTDGMDIFSFVNRGVKTRVHIDYEQEEKLTEAEALHAMNLCPVGAILVKGMIYKEPFGDRKYDILGKTKQTSSGDFCSLTYDDEKFIVATTSLAGCFGCHMSLLDIDTELIDILEIVEFNKSPLTDIKKFSKRCHVGLIEGGVANSENVAVLKEFRKKCDILIAFGECSVMGGIPAMRNFFSLKECLEEAYIHGVTSEIGANTIPNHEDIPKLLNNVYPCNEVVKIDYFIPGCPPNANHIWKVVKSILLGKEFPVMHEEFKYD</sequence>
<gene>
    <name evidence="9" type="ORF">AABB81_10390</name>
</gene>
<evidence type="ECO:0000256" key="4">
    <source>
        <dbReference type="ARBA" id="ARBA00023002"/>
    </source>
</evidence>
<dbReference type="Pfam" id="PF22117">
    <property type="entry name" value="Fer4_Nqo3"/>
    <property type="match status" value="1"/>
</dbReference>
<dbReference type="Gene3D" id="3.40.50.700">
    <property type="entry name" value="NADH:ubiquinone oxidoreductase-like, 20kDa subunit"/>
    <property type="match status" value="1"/>
</dbReference>
<dbReference type="PANTHER" id="PTHR42845">
    <property type="entry name" value="COENZYME F420-REDUCING HYDROGENASE, GAMMA SUBUNIT"/>
    <property type="match status" value="1"/>
</dbReference>
<dbReference type="PANTHER" id="PTHR42845:SF1">
    <property type="entry name" value="HYDROGENASE SMALL SUBUNIT"/>
    <property type="match status" value="1"/>
</dbReference>
<evidence type="ECO:0000256" key="2">
    <source>
        <dbReference type="ARBA" id="ARBA00022485"/>
    </source>
</evidence>
<evidence type="ECO:0000313" key="9">
    <source>
        <dbReference type="EMBL" id="MEL4456305.1"/>
    </source>
</evidence>
<evidence type="ECO:0000259" key="7">
    <source>
        <dbReference type="PROSITE" id="PS51085"/>
    </source>
</evidence>
<dbReference type="InterPro" id="IPR037024">
    <property type="entry name" value="NiFe_Hase_small_N_sf"/>
</dbReference>
<dbReference type="InterPro" id="IPR000283">
    <property type="entry name" value="NADH_UbQ_OxRdtase_75kDa_su_CS"/>
</dbReference>
<keyword evidence="4" id="KW-0560">Oxidoreductase</keyword>
<evidence type="ECO:0000313" key="10">
    <source>
        <dbReference type="Proteomes" id="UP001474120"/>
    </source>
</evidence>
<dbReference type="Gene3D" id="3.10.20.740">
    <property type="match status" value="1"/>
</dbReference>
<dbReference type="InterPro" id="IPR001041">
    <property type="entry name" value="2Fe-2S_ferredoxin-type"/>
</dbReference>
<evidence type="ECO:0000256" key="3">
    <source>
        <dbReference type="ARBA" id="ARBA00022723"/>
    </source>
</evidence>
<dbReference type="Pfam" id="PF10588">
    <property type="entry name" value="NADH-G_4Fe-4S_3"/>
    <property type="match status" value="1"/>
</dbReference>
<dbReference type="Proteomes" id="UP001474120">
    <property type="component" value="Unassembled WGS sequence"/>
</dbReference>
<name>A0ABU9L1K2_9FLAO</name>
<comment type="caution">
    <text evidence="9">The sequence shown here is derived from an EMBL/GenBank/DDBJ whole genome shotgun (WGS) entry which is preliminary data.</text>
</comment>
<organism evidence="9 10">
    <name type="scientific">Lutimonas vermicola</name>
    <dbReference type="NCBI Taxonomy" id="414288"/>
    <lineage>
        <taxon>Bacteria</taxon>
        <taxon>Pseudomonadati</taxon>
        <taxon>Bacteroidota</taxon>
        <taxon>Flavobacteriia</taxon>
        <taxon>Flavobacteriales</taxon>
        <taxon>Flavobacteriaceae</taxon>
        <taxon>Lutimonas</taxon>
    </lineage>
</organism>
<dbReference type="InterPro" id="IPR019574">
    <property type="entry name" value="NADH_UbQ_OxRdtase_Gsu_4Fe4S-bd"/>
</dbReference>
<keyword evidence="5" id="KW-0408">Iron</keyword>
<evidence type="ECO:0000256" key="1">
    <source>
        <dbReference type="ARBA" id="ARBA00001966"/>
    </source>
</evidence>
<dbReference type="SMART" id="SM00929">
    <property type="entry name" value="NADH-G_4Fe-4S_3"/>
    <property type="match status" value="1"/>
</dbReference>